<dbReference type="AlphaFoldDB" id="A0A0F9BRH5"/>
<accession>A0A0F9BRH5</accession>
<reference evidence="1" key="1">
    <citation type="journal article" date="2015" name="Nature">
        <title>Complex archaea that bridge the gap between prokaryotes and eukaryotes.</title>
        <authorList>
            <person name="Spang A."/>
            <person name="Saw J.H."/>
            <person name="Jorgensen S.L."/>
            <person name="Zaremba-Niedzwiedzka K."/>
            <person name="Martijn J."/>
            <person name="Lind A.E."/>
            <person name="van Eijk R."/>
            <person name="Schleper C."/>
            <person name="Guy L."/>
            <person name="Ettema T.J."/>
        </authorList>
    </citation>
    <scope>NUCLEOTIDE SEQUENCE</scope>
</reference>
<protein>
    <submittedName>
        <fullName evidence="1">Uncharacterized protein</fullName>
    </submittedName>
</protein>
<gene>
    <name evidence="1" type="ORF">LCGC14_2414590</name>
</gene>
<proteinExistence type="predicted"/>
<sequence length="73" mass="8388">MTDQELQQRLNSSKTQAKGKAILALHRAIAYLDDDDSKTAAIREMLWAIDCLDGHRPLRYSENAKHLHKESIR</sequence>
<name>A0A0F9BRH5_9ZZZZ</name>
<dbReference type="EMBL" id="LAZR01036567">
    <property type="protein sequence ID" value="KKL24509.1"/>
    <property type="molecule type" value="Genomic_DNA"/>
</dbReference>
<organism evidence="1">
    <name type="scientific">marine sediment metagenome</name>
    <dbReference type="NCBI Taxonomy" id="412755"/>
    <lineage>
        <taxon>unclassified sequences</taxon>
        <taxon>metagenomes</taxon>
        <taxon>ecological metagenomes</taxon>
    </lineage>
</organism>
<evidence type="ECO:0000313" key="1">
    <source>
        <dbReference type="EMBL" id="KKL24509.1"/>
    </source>
</evidence>
<comment type="caution">
    <text evidence="1">The sequence shown here is derived from an EMBL/GenBank/DDBJ whole genome shotgun (WGS) entry which is preliminary data.</text>
</comment>